<feature type="transmembrane region" description="Helical" evidence="1">
    <location>
        <begin position="58"/>
        <end position="78"/>
    </location>
</feature>
<keyword evidence="1" id="KW-1133">Transmembrane helix</keyword>
<dbReference type="Proteomes" id="UP000179164">
    <property type="component" value="Unassembled WGS sequence"/>
</dbReference>
<gene>
    <name evidence="2" type="ORF">A2898_03570</name>
</gene>
<proteinExistence type="predicted"/>
<dbReference type="EMBL" id="MHKE01000014">
    <property type="protein sequence ID" value="OGY83338.1"/>
    <property type="molecule type" value="Genomic_DNA"/>
</dbReference>
<dbReference type="STRING" id="1798543.A2898_03570"/>
<evidence type="ECO:0000313" key="3">
    <source>
        <dbReference type="Proteomes" id="UP000179164"/>
    </source>
</evidence>
<feature type="transmembrane region" description="Helical" evidence="1">
    <location>
        <begin position="35"/>
        <end position="52"/>
    </location>
</feature>
<sequence>MPTLESLQKDIDDIKARNTRVEKDKVWETSWSRRVSIFMLTYFVIVVFFMISDLPHPLLNAFVPAFAFVVSTLTLGFAKKIWMENTLSKTSKMLLACLLLVLLGTMLSYASLEVSRYEENTNEFCWQTAHGFPFVAQYTVEQNNFTPAAALSGNVFVECIPTVPRAFLWEAFAINALAYSSLIALFWIIIRFLAAKRTSRHTHIAS</sequence>
<evidence type="ECO:0000256" key="1">
    <source>
        <dbReference type="SAM" id="Phobius"/>
    </source>
</evidence>
<accession>A0A1G2B2F2</accession>
<reference evidence="2 3" key="1">
    <citation type="journal article" date="2016" name="Nat. Commun.">
        <title>Thousands of microbial genomes shed light on interconnected biogeochemical processes in an aquifer system.</title>
        <authorList>
            <person name="Anantharaman K."/>
            <person name="Brown C.T."/>
            <person name="Hug L.A."/>
            <person name="Sharon I."/>
            <person name="Castelle C.J."/>
            <person name="Probst A.J."/>
            <person name="Thomas B.C."/>
            <person name="Singh A."/>
            <person name="Wilkins M.J."/>
            <person name="Karaoz U."/>
            <person name="Brodie E.L."/>
            <person name="Williams K.H."/>
            <person name="Hubbard S.S."/>
            <person name="Banfield J.F."/>
        </authorList>
    </citation>
    <scope>NUCLEOTIDE SEQUENCE [LARGE SCALE GENOMIC DNA]</scope>
</reference>
<feature type="transmembrane region" description="Helical" evidence="1">
    <location>
        <begin position="90"/>
        <end position="112"/>
    </location>
</feature>
<comment type="caution">
    <text evidence="2">The sequence shown here is derived from an EMBL/GenBank/DDBJ whole genome shotgun (WGS) entry which is preliminary data.</text>
</comment>
<keyword evidence="1" id="KW-0812">Transmembrane</keyword>
<organism evidence="2 3">
    <name type="scientific">Candidatus Kerfeldbacteria bacterium RIFCSPLOWO2_01_FULL_48_11</name>
    <dbReference type="NCBI Taxonomy" id="1798543"/>
    <lineage>
        <taxon>Bacteria</taxon>
        <taxon>Candidatus Kerfeldiibacteriota</taxon>
    </lineage>
</organism>
<evidence type="ECO:0000313" key="2">
    <source>
        <dbReference type="EMBL" id="OGY83338.1"/>
    </source>
</evidence>
<name>A0A1G2B2F2_9BACT</name>
<feature type="transmembrane region" description="Helical" evidence="1">
    <location>
        <begin position="172"/>
        <end position="194"/>
    </location>
</feature>
<dbReference type="AlphaFoldDB" id="A0A1G2B2F2"/>
<keyword evidence="1" id="KW-0472">Membrane</keyword>
<protein>
    <submittedName>
        <fullName evidence="2">Uncharacterized protein</fullName>
    </submittedName>
</protein>